<reference evidence="10 11" key="1">
    <citation type="submission" date="2016-02" db="EMBL/GenBank/DDBJ databases">
        <authorList>
            <person name="Wen L."/>
            <person name="He K."/>
            <person name="Yang H."/>
        </authorList>
    </citation>
    <scope>NUCLEOTIDE SEQUENCE [LARGE SCALE GENOMIC DNA]</scope>
    <source>
        <strain evidence="10 11">CV41</strain>
    </source>
</reference>
<evidence type="ECO:0000313" key="10">
    <source>
        <dbReference type="EMBL" id="KXU34806.1"/>
    </source>
</evidence>
<dbReference type="Gene3D" id="1.10.1050.10">
    <property type="entry name" value="Ribosomal Protein S4 Delta 41, Chain A, domain 1"/>
    <property type="match status" value="1"/>
</dbReference>
<feature type="domain" description="Small ribosomal subunit protein uS4 N-terminal" evidence="9">
    <location>
        <begin position="3"/>
        <end position="92"/>
    </location>
</feature>
<dbReference type="InterPro" id="IPR005709">
    <property type="entry name" value="Ribosomal_uS4_bac-type"/>
</dbReference>
<dbReference type="AlphaFoldDB" id="A0A139SJU2"/>
<evidence type="ECO:0000256" key="1">
    <source>
        <dbReference type="ARBA" id="ARBA00007465"/>
    </source>
</evidence>
<dbReference type="STRING" id="1548208.AXK12_06880"/>
<gene>
    <name evidence="7" type="primary">rpsD</name>
    <name evidence="10" type="ORF">AXK12_06880</name>
</gene>
<dbReference type="InterPro" id="IPR002942">
    <property type="entry name" value="S4_RNA-bd"/>
</dbReference>
<dbReference type="Proteomes" id="UP000071392">
    <property type="component" value="Unassembled WGS sequence"/>
</dbReference>
<comment type="function">
    <text evidence="7">With S5 and S12 plays an important role in translational accuracy.</text>
</comment>
<dbReference type="SUPFAM" id="SSF55174">
    <property type="entry name" value="Alpha-L RNA-binding motif"/>
    <property type="match status" value="1"/>
</dbReference>
<evidence type="ECO:0000256" key="7">
    <source>
        <dbReference type="HAMAP-Rule" id="MF_01306"/>
    </source>
</evidence>
<dbReference type="EMBL" id="LSZP01000048">
    <property type="protein sequence ID" value="KXU34806.1"/>
    <property type="molecule type" value="Genomic_DNA"/>
</dbReference>
<keyword evidence="4 7" id="KW-0689">Ribosomal protein</keyword>
<evidence type="ECO:0000256" key="6">
    <source>
        <dbReference type="ARBA" id="ARBA00035254"/>
    </source>
</evidence>
<dbReference type="PROSITE" id="PS50889">
    <property type="entry name" value="S4"/>
    <property type="match status" value="1"/>
</dbReference>
<dbReference type="Gene3D" id="3.10.290.10">
    <property type="entry name" value="RNA-binding S4 domain"/>
    <property type="match status" value="1"/>
</dbReference>
<keyword evidence="5 7" id="KW-0687">Ribonucleoprotein</keyword>
<evidence type="ECO:0000256" key="4">
    <source>
        <dbReference type="ARBA" id="ARBA00022980"/>
    </source>
</evidence>
<comment type="caution">
    <text evidence="10">The sequence shown here is derived from an EMBL/GenBank/DDBJ whole genome shotgun (WGS) entry which is preliminary data.</text>
</comment>
<dbReference type="GO" id="GO:0019843">
    <property type="term" value="F:rRNA binding"/>
    <property type="evidence" value="ECO:0007669"/>
    <property type="project" value="UniProtKB-UniRule"/>
</dbReference>
<dbReference type="SMART" id="SM00363">
    <property type="entry name" value="S4"/>
    <property type="match status" value="1"/>
</dbReference>
<evidence type="ECO:0000256" key="5">
    <source>
        <dbReference type="ARBA" id="ARBA00023274"/>
    </source>
</evidence>
<dbReference type="OrthoDB" id="9803672at2"/>
<dbReference type="InterPro" id="IPR036986">
    <property type="entry name" value="S4_RNA-bd_sf"/>
</dbReference>
<dbReference type="NCBIfam" id="TIGR01017">
    <property type="entry name" value="rpsD_bact"/>
    <property type="match status" value="1"/>
</dbReference>
<dbReference type="FunFam" id="3.10.290.10:FF:000001">
    <property type="entry name" value="30S ribosomal protein S4"/>
    <property type="match status" value="1"/>
</dbReference>
<dbReference type="GO" id="GO:0015935">
    <property type="term" value="C:small ribosomal subunit"/>
    <property type="evidence" value="ECO:0007669"/>
    <property type="project" value="InterPro"/>
</dbReference>
<comment type="similarity">
    <text evidence="1 7">Belongs to the universal ribosomal protein uS4 family.</text>
</comment>
<sequence>MARYTGPTTRLSRRFNQHILGSAKALERRSYPPGQHGPRLRRSKQSEYAIGLNEKQKLRYTYGLLERQFRRLFEKAKNERGITGERFLQLLETRLDSVVYLLGIAKSRAAARQFVNHGHIRVNGHKVDIASYAVQAGDEIEVRNAPASRQLATRNLEENRMRNVPGWLTMDSETLKAKVARLPNRDEMEPGINEQIIVEFYSRF</sequence>
<keyword evidence="3 7" id="KW-0694">RNA-binding</keyword>
<keyword evidence="2 7" id="KW-0699">rRNA-binding</keyword>
<dbReference type="InterPro" id="IPR022801">
    <property type="entry name" value="Ribosomal_uS4"/>
</dbReference>
<organism evidence="10 11">
    <name type="scientific">Cephaloticoccus capnophilus</name>
    <dbReference type="NCBI Taxonomy" id="1548208"/>
    <lineage>
        <taxon>Bacteria</taxon>
        <taxon>Pseudomonadati</taxon>
        <taxon>Verrucomicrobiota</taxon>
        <taxon>Opitutia</taxon>
        <taxon>Opitutales</taxon>
        <taxon>Opitutaceae</taxon>
        <taxon>Cephaloticoccus</taxon>
    </lineage>
</organism>
<accession>A0A139SJU2</accession>
<dbReference type="GO" id="GO:0003735">
    <property type="term" value="F:structural constituent of ribosome"/>
    <property type="evidence" value="ECO:0007669"/>
    <property type="project" value="InterPro"/>
</dbReference>
<dbReference type="NCBIfam" id="NF003717">
    <property type="entry name" value="PRK05327.1"/>
    <property type="match status" value="1"/>
</dbReference>
<comment type="subunit">
    <text evidence="7">Part of the 30S ribosomal subunit. Contacts protein S5. The interaction surface between S4 and S5 is involved in control of translational fidelity.</text>
</comment>
<evidence type="ECO:0000256" key="2">
    <source>
        <dbReference type="ARBA" id="ARBA00022730"/>
    </source>
</evidence>
<feature type="domain" description="RNA-binding S4" evidence="8">
    <location>
        <begin position="93"/>
        <end position="152"/>
    </location>
</feature>
<dbReference type="RefSeq" id="WP_068712706.1">
    <property type="nucleotide sequence ID" value="NZ_LSZP01000048.1"/>
</dbReference>
<dbReference type="GO" id="GO:0006412">
    <property type="term" value="P:translation"/>
    <property type="evidence" value="ECO:0007669"/>
    <property type="project" value="UniProtKB-UniRule"/>
</dbReference>
<proteinExistence type="inferred from homology"/>
<evidence type="ECO:0000256" key="3">
    <source>
        <dbReference type="ARBA" id="ARBA00022884"/>
    </source>
</evidence>
<comment type="function">
    <text evidence="7">One of the primary rRNA binding proteins, it binds directly to 16S rRNA where it nucleates assembly of the body of the 30S subunit.</text>
</comment>
<dbReference type="HAMAP" id="MF_01306_B">
    <property type="entry name" value="Ribosomal_uS4_B"/>
    <property type="match status" value="1"/>
</dbReference>
<dbReference type="SMART" id="SM01390">
    <property type="entry name" value="Ribosomal_S4"/>
    <property type="match status" value="1"/>
</dbReference>
<dbReference type="Pfam" id="PF00163">
    <property type="entry name" value="Ribosomal_S4"/>
    <property type="match status" value="1"/>
</dbReference>
<dbReference type="Pfam" id="PF01479">
    <property type="entry name" value="S4"/>
    <property type="match status" value="1"/>
</dbReference>
<dbReference type="InterPro" id="IPR001912">
    <property type="entry name" value="Ribosomal_uS4_N"/>
</dbReference>
<dbReference type="GO" id="GO:0042274">
    <property type="term" value="P:ribosomal small subunit biogenesis"/>
    <property type="evidence" value="ECO:0007669"/>
    <property type="project" value="TreeGrafter"/>
</dbReference>
<protein>
    <recommendedName>
        <fullName evidence="6 7">Small ribosomal subunit protein uS4</fullName>
    </recommendedName>
</protein>
<dbReference type="PANTHER" id="PTHR11831">
    <property type="entry name" value="30S 40S RIBOSOMAL PROTEIN"/>
    <property type="match status" value="1"/>
</dbReference>
<keyword evidence="11" id="KW-1185">Reference proteome</keyword>
<dbReference type="PANTHER" id="PTHR11831:SF4">
    <property type="entry name" value="SMALL RIBOSOMAL SUBUNIT PROTEIN US4M"/>
    <property type="match status" value="1"/>
</dbReference>
<name>A0A139SJU2_9BACT</name>
<dbReference type="CDD" id="cd00165">
    <property type="entry name" value="S4"/>
    <property type="match status" value="1"/>
</dbReference>
<evidence type="ECO:0000313" key="11">
    <source>
        <dbReference type="Proteomes" id="UP000071392"/>
    </source>
</evidence>
<evidence type="ECO:0000259" key="8">
    <source>
        <dbReference type="SMART" id="SM00363"/>
    </source>
</evidence>
<evidence type="ECO:0000259" key="9">
    <source>
        <dbReference type="SMART" id="SM01390"/>
    </source>
</evidence>